<feature type="region of interest" description="Disordered" evidence="1">
    <location>
        <begin position="146"/>
        <end position="249"/>
    </location>
</feature>
<feature type="compositionally biased region" description="Low complexity" evidence="1">
    <location>
        <begin position="239"/>
        <end position="249"/>
    </location>
</feature>
<proteinExistence type="predicted"/>
<evidence type="ECO:0000313" key="2">
    <source>
        <dbReference type="EMBL" id="MBK1791662.1"/>
    </source>
</evidence>
<keyword evidence="3" id="KW-1185">Reference proteome</keyword>
<reference evidence="2" key="1">
    <citation type="submission" date="2021-01" db="EMBL/GenBank/DDBJ databases">
        <title>Modified the classification status of verrucomicrobia.</title>
        <authorList>
            <person name="Feng X."/>
        </authorList>
    </citation>
    <scope>NUCLEOTIDE SEQUENCE</scope>
    <source>
        <strain evidence="2">_KCTC 22039</strain>
    </source>
</reference>
<gene>
    <name evidence="2" type="ORF">JIN82_10915</name>
</gene>
<dbReference type="AlphaFoldDB" id="A0A8J7MFA2"/>
<evidence type="ECO:0000313" key="3">
    <source>
        <dbReference type="Proteomes" id="UP000624703"/>
    </source>
</evidence>
<organism evidence="2 3">
    <name type="scientific">Persicirhabdus sediminis</name>
    <dbReference type="NCBI Taxonomy" id="454144"/>
    <lineage>
        <taxon>Bacteria</taxon>
        <taxon>Pseudomonadati</taxon>
        <taxon>Verrucomicrobiota</taxon>
        <taxon>Verrucomicrobiia</taxon>
        <taxon>Verrucomicrobiales</taxon>
        <taxon>Verrucomicrobiaceae</taxon>
        <taxon>Persicirhabdus</taxon>
    </lineage>
</organism>
<name>A0A8J7MFA2_9BACT</name>
<dbReference type="EMBL" id="JAENIM010000041">
    <property type="protein sequence ID" value="MBK1791662.1"/>
    <property type="molecule type" value="Genomic_DNA"/>
</dbReference>
<protein>
    <submittedName>
        <fullName evidence="2">Uncharacterized protein</fullName>
    </submittedName>
</protein>
<accession>A0A8J7MFA2</accession>
<dbReference type="Proteomes" id="UP000624703">
    <property type="component" value="Unassembled WGS sequence"/>
</dbReference>
<sequence length="249" mass="27092">MSDVTPLQQEIEDLVAKVMAEPDNWPQRREAALGLSELKRFEEAADLVWSAPEVPSTDDDIVFTCCMLAQAPSRNSRCIRLIQAVLEQNKGKPTKNMAIAGAMMKYGMLMQAARFYGIALQEDEGLVNPELEKFFLWLRPTNQLKRKGSVADPVPSDPNTPPLMGSSVRTSTGKSTLKPLAPKQTAPIPLIRPATPKPATTPQPMARPTTASTPIPIAQKPAPPAQPAVAEKHKPVKIKPPVKLAPPTK</sequence>
<dbReference type="RefSeq" id="WP_200311681.1">
    <property type="nucleotide sequence ID" value="NZ_JAENIM010000041.1"/>
</dbReference>
<evidence type="ECO:0000256" key="1">
    <source>
        <dbReference type="SAM" id="MobiDB-lite"/>
    </source>
</evidence>
<comment type="caution">
    <text evidence="2">The sequence shown here is derived from an EMBL/GenBank/DDBJ whole genome shotgun (WGS) entry which is preliminary data.</text>
</comment>